<keyword evidence="1" id="KW-0235">DNA replication</keyword>
<organism evidence="2">
    <name type="scientific">viral metagenome</name>
    <dbReference type="NCBI Taxonomy" id="1070528"/>
    <lineage>
        <taxon>unclassified sequences</taxon>
        <taxon>metagenomes</taxon>
        <taxon>organismal metagenomes</taxon>
    </lineage>
</organism>
<evidence type="ECO:0000313" key="2">
    <source>
        <dbReference type="EMBL" id="QHS94269.1"/>
    </source>
</evidence>
<accession>A0A6C0BRS5</accession>
<dbReference type="SUPFAM" id="SSF52540">
    <property type="entry name" value="P-loop containing nucleoside triphosphate hydrolases"/>
    <property type="match status" value="1"/>
</dbReference>
<reference evidence="2" key="1">
    <citation type="journal article" date="2020" name="Nature">
        <title>Giant virus diversity and host interactions through global metagenomics.</title>
        <authorList>
            <person name="Schulz F."/>
            <person name="Roux S."/>
            <person name="Paez-Espino D."/>
            <person name="Jungbluth S."/>
            <person name="Walsh D.A."/>
            <person name="Denef V.J."/>
            <person name="McMahon K.D."/>
            <person name="Konstantinidis K.T."/>
            <person name="Eloe-Fadrosh E.A."/>
            <person name="Kyrpides N.C."/>
            <person name="Woyke T."/>
        </authorList>
    </citation>
    <scope>NUCLEOTIDE SEQUENCE</scope>
    <source>
        <strain evidence="2">GVMAG-M-3300018416-26</strain>
    </source>
</reference>
<dbReference type="Gene3D" id="3.40.50.300">
    <property type="entry name" value="P-loop containing nucleotide triphosphate hydrolases"/>
    <property type="match status" value="1"/>
</dbReference>
<dbReference type="InterPro" id="IPR027417">
    <property type="entry name" value="P-loop_NTPase"/>
</dbReference>
<proteinExistence type="predicted"/>
<dbReference type="GO" id="GO:0006260">
    <property type="term" value="P:DNA replication"/>
    <property type="evidence" value="ECO:0007669"/>
    <property type="project" value="UniProtKB-KW"/>
</dbReference>
<evidence type="ECO:0000256" key="1">
    <source>
        <dbReference type="ARBA" id="ARBA00022705"/>
    </source>
</evidence>
<protein>
    <submittedName>
        <fullName evidence="2">Uncharacterized protein</fullName>
    </submittedName>
</protein>
<dbReference type="AlphaFoldDB" id="A0A6C0BRS5"/>
<sequence>MFDPSIFENYKQNLKLKQFNHYFSTIQQIKSTLFDDKNVLKNEFTTTILSGHSGCGKSTIVKLIFENNLYDILLISAGSYSNIMDLKNKIKNFCTFDSVISCFFIKKKKLIIFDDIDINLNNDRYFATFLKELLKNKKEDLGFVVHCPIVCVVNSNTKKIQDIKVLFHNSFSFKKLSFNQCFQIIDEYITNITSSHEDALIDYIKLTKLIKDNDNDLRTILNHLHIIFDDDDIDLTISLKKKDAFIETSPFELTQLLLGKNALNDECIKQMIVRDTNQILSSVHENYYKSLERKTKHVDIKELNIVSHMSKIFLEHELMTSTMFEYNDPFLWDMSLYSKLKSINLVLRDNDNYSSPKSLDFSQMVNKQSLALNFNKKIVKMEQNMNINKYMCLFPFMYIYCVLGNMDSENICKLITKNEFEIIQRFISDFMPSKKKAFTKVKTSLMK</sequence>
<dbReference type="EMBL" id="MN739218">
    <property type="protein sequence ID" value="QHS94269.1"/>
    <property type="molecule type" value="Genomic_DNA"/>
</dbReference>
<dbReference type="PANTHER" id="PTHR23389">
    <property type="entry name" value="CHROMOSOME TRANSMISSION FIDELITY FACTOR 18"/>
    <property type="match status" value="1"/>
</dbReference>
<name>A0A6C0BRS5_9ZZZZ</name>
<dbReference type="PANTHER" id="PTHR23389:SF6">
    <property type="entry name" value="REPLICATION FACTOR C SUBUNIT 1"/>
    <property type="match status" value="1"/>
</dbReference>